<evidence type="ECO:0000313" key="2">
    <source>
        <dbReference type="EMBL" id="KYN13645.1"/>
    </source>
</evidence>
<name>A0A151IYQ0_9HYME</name>
<dbReference type="InterPro" id="IPR032135">
    <property type="entry name" value="DUF4817"/>
</dbReference>
<proteinExistence type="predicted"/>
<dbReference type="Gene3D" id="3.30.420.10">
    <property type="entry name" value="Ribonuclease H-like superfamily/Ribonuclease H"/>
    <property type="match status" value="1"/>
</dbReference>
<dbReference type="PANTHER" id="PTHR47326:SF1">
    <property type="entry name" value="HTH PSQ-TYPE DOMAIN-CONTAINING PROTEIN"/>
    <property type="match status" value="1"/>
</dbReference>
<dbReference type="EMBL" id="KQ980746">
    <property type="protein sequence ID" value="KYN13645.1"/>
    <property type="molecule type" value="Genomic_DNA"/>
</dbReference>
<sequence>MGDFTPNEIVDMIWILGECRGVYVDAAALYAQRFPRRRHPCNMTIRNLTTRARAGQITRQRRHHEYDENDVRVLTTLASVYLDPHISSRRLEVFTGTPKSTILWILKARKYHAYHITLTQALLPADVDRRLEFCRWALQQIDRDTNFFRFVMFSDEATFKNTGELNRHNCHYWSDYNLHWHRAIDNQHRWSFNVWCGIVNGYLVGPFFFERTVNANTYLDLLTDQLPHLLENIDLETRRRMFFQQDGAPPHFARIVRRFLNERYPNRWIGREGPIAWPPRSPDLTSLDFYLWGYLKGGFRRRTNNKRRYGKSHKTSL</sequence>
<dbReference type="PANTHER" id="PTHR47326">
    <property type="entry name" value="TRANSPOSABLE ELEMENT TC3 TRANSPOSASE-LIKE PROTEIN"/>
    <property type="match status" value="1"/>
</dbReference>
<dbReference type="STRING" id="471704.A0A151IYQ0"/>
<evidence type="ECO:0000259" key="1">
    <source>
        <dbReference type="Pfam" id="PF16087"/>
    </source>
</evidence>
<evidence type="ECO:0000313" key="3">
    <source>
        <dbReference type="Proteomes" id="UP000078492"/>
    </source>
</evidence>
<dbReference type="GO" id="GO:0003676">
    <property type="term" value="F:nucleic acid binding"/>
    <property type="evidence" value="ECO:0007669"/>
    <property type="project" value="InterPro"/>
</dbReference>
<dbReference type="Proteomes" id="UP000078492">
    <property type="component" value="Unassembled WGS sequence"/>
</dbReference>
<gene>
    <name evidence="2" type="ORF">ALC57_14158</name>
</gene>
<keyword evidence="3" id="KW-1185">Reference proteome</keyword>
<protein>
    <recommendedName>
        <fullName evidence="1">DUF4817 domain-containing protein</fullName>
    </recommendedName>
</protein>
<accession>A0A151IYQ0</accession>
<feature type="domain" description="DUF4817" evidence="1">
    <location>
        <begin position="8"/>
        <end position="53"/>
    </location>
</feature>
<organism evidence="2 3">
    <name type="scientific">Trachymyrmex cornetzi</name>
    <dbReference type="NCBI Taxonomy" id="471704"/>
    <lineage>
        <taxon>Eukaryota</taxon>
        <taxon>Metazoa</taxon>
        <taxon>Ecdysozoa</taxon>
        <taxon>Arthropoda</taxon>
        <taxon>Hexapoda</taxon>
        <taxon>Insecta</taxon>
        <taxon>Pterygota</taxon>
        <taxon>Neoptera</taxon>
        <taxon>Endopterygota</taxon>
        <taxon>Hymenoptera</taxon>
        <taxon>Apocrita</taxon>
        <taxon>Aculeata</taxon>
        <taxon>Formicoidea</taxon>
        <taxon>Formicidae</taxon>
        <taxon>Myrmicinae</taxon>
        <taxon>Trachymyrmex</taxon>
    </lineage>
</organism>
<dbReference type="AlphaFoldDB" id="A0A151IYQ0"/>
<reference evidence="2 3" key="1">
    <citation type="submission" date="2015-09" db="EMBL/GenBank/DDBJ databases">
        <title>Trachymyrmex cornetzi WGS genome.</title>
        <authorList>
            <person name="Nygaard S."/>
            <person name="Hu H."/>
            <person name="Boomsma J."/>
            <person name="Zhang G."/>
        </authorList>
    </citation>
    <scope>NUCLEOTIDE SEQUENCE [LARGE SCALE GENOMIC DNA]</scope>
    <source>
        <strain evidence="2">Tcor2-1</strain>
        <tissue evidence="2">Whole body</tissue>
    </source>
</reference>
<dbReference type="InterPro" id="IPR036397">
    <property type="entry name" value="RNaseH_sf"/>
</dbReference>
<dbReference type="Pfam" id="PF16087">
    <property type="entry name" value="DUF4817"/>
    <property type="match status" value="1"/>
</dbReference>